<dbReference type="EMBL" id="CAJOBI010208396">
    <property type="protein sequence ID" value="CAF5011649.1"/>
    <property type="molecule type" value="Genomic_DNA"/>
</dbReference>
<feature type="non-terminal residue" evidence="2">
    <location>
        <position position="407"/>
    </location>
</feature>
<protein>
    <submittedName>
        <fullName evidence="2">Uncharacterized protein</fullName>
    </submittedName>
</protein>
<organism evidence="2 3">
    <name type="scientific">Rotaria magnacalcarata</name>
    <dbReference type="NCBI Taxonomy" id="392030"/>
    <lineage>
        <taxon>Eukaryota</taxon>
        <taxon>Metazoa</taxon>
        <taxon>Spiralia</taxon>
        <taxon>Gnathifera</taxon>
        <taxon>Rotifera</taxon>
        <taxon>Eurotatoria</taxon>
        <taxon>Bdelloidea</taxon>
        <taxon>Philodinida</taxon>
        <taxon>Philodinidae</taxon>
        <taxon>Rotaria</taxon>
    </lineage>
</organism>
<gene>
    <name evidence="2" type="ORF">SMN809_LOCUS57224</name>
</gene>
<dbReference type="AlphaFoldDB" id="A0A8S3DGI1"/>
<feature type="compositionally biased region" description="Basic and acidic residues" evidence="1">
    <location>
        <begin position="388"/>
        <end position="399"/>
    </location>
</feature>
<proteinExistence type="predicted"/>
<evidence type="ECO:0000313" key="2">
    <source>
        <dbReference type="EMBL" id="CAF5011649.1"/>
    </source>
</evidence>
<name>A0A8S3DGI1_9BILA</name>
<accession>A0A8S3DGI1</accession>
<feature type="region of interest" description="Disordered" evidence="1">
    <location>
        <begin position="377"/>
        <end position="407"/>
    </location>
</feature>
<comment type="caution">
    <text evidence="2">The sequence shown here is derived from an EMBL/GenBank/DDBJ whole genome shotgun (WGS) entry which is preliminary data.</text>
</comment>
<evidence type="ECO:0000313" key="3">
    <source>
        <dbReference type="Proteomes" id="UP000676336"/>
    </source>
</evidence>
<reference evidence="2" key="1">
    <citation type="submission" date="2021-02" db="EMBL/GenBank/DDBJ databases">
        <authorList>
            <person name="Nowell W R."/>
        </authorList>
    </citation>
    <scope>NUCLEOTIDE SEQUENCE</scope>
</reference>
<dbReference type="Proteomes" id="UP000676336">
    <property type="component" value="Unassembled WGS sequence"/>
</dbReference>
<feature type="compositionally biased region" description="Polar residues" evidence="1">
    <location>
        <begin position="148"/>
        <end position="161"/>
    </location>
</feature>
<feature type="region of interest" description="Disordered" evidence="1">
    <location>
        <begin position="130"/>
        <end position="182"/>
    </location>
</feature>
<sequence length="407" mass="44808">LTPKHNPTFVETNDETLNHRTLKKTDSNECIIDSSPQQIHSAARTSNDKEHRLSTTIQNKGPAPISPKPTTPAWRKSLLVISNEQESNSIIPDPIYGNVQTSPNTINRELSFENEGDLIEHDLLDLVEQEKQKEEQRNTPPALPIKTRTGSLTATKDNNNLDFDIEPTTKLTHPGKERPRRANVKRPIKRLANVTANDSSSDGGLLTDENEDNSIEDIVSKPIIEVQGNFLSAVEPQITELPSTSVTKFLKSALKTPKPVVDEPSSSTTTTAPPLKNLQQFPIVLPRPGPINSMSKSMIMSNNDQSPIINSDLSNESFPTKTSMSTSLYSSLISPNPNEQKDINNSTESIISSVPPVLARTGKVAIGTRVLPVLDPNGDAPPVRLRHFQPEKKGNEKQNGKFFKSYA</sequence>
<evidence type="ECO:0000256" key="1">
    <source>
        <dbReference type="SAM" id="MobiDB-lite"/>
    </source>
</evidence>